<keyword evidence="3" id="KW-1185">Reference proteome</keyword>
<reference evidence="2" key="2">
    <citation type="submission" date="2025-09" db="UniProtKB">
        <authorList>
            <consortium name="Ensembl"/>
        </authorList>
    </citation>
    <scope>IDENTIFICATION</scope>
</reference>
<evidence type="ECO:0000313" key="2">
    <source>
        <dbReference type="Ensembl" id="ENSGMOP00000052021.1"/>
    </source>
</evidence>
<dbReference type="Ensembl" id="ENSGMOT00000059602.1">
    <property type="protein sequence ID" value="ENSGMOP00000052021.1"/>
    <property type="gene ID" value="ENSGMOG00000023503.1"/>
</dbReference>
<dbReference type="Proteomes" id="UP000694546">
    <property type="component" value="Chromosome 21"/>
</dbReference>
<name>A0A8C5BTS2_GADMO</name>
<reference evidence="2" key="1">
    <citation type="submission" date="2025-08" db="UniProtKB">
        <authorList>
            <consortium name="Ensembl"/>
        </authorList>
    </citation>
    <scope>IDENTIFICATION</scope>
</reference>
<evidence type="ECO:0000256" key="1">
    <source>
        <dbReference type="SAM" id="MobiDB-lite"/>
    </source>
</evidence>
<proteinExistence type="predicted"/>
<feature type="compositionally biased region" description="Basic and acidic residues" evidence="1">
    <location>
        <begin position="7"/>
        <end position="21"/>
    </location>
</feature>
<protein>
    <submittedName>
        <fullName evidence="2">Uncharacterized protein</fullName>
    </submittedName>
</protein>
<feature type="region of interest" description="Disordered" evidence="1">
    <location>
        <begin position="1"/>
        <end position="24"/>
    </location>
</feature>
<organism evidence="2 3">
    <name type="scientific">Gadus morhua</name>
    <name type="common">Atlantic cod</name>
    <dbReference type="NCBI Taxonomy" id="8049"/>
    <lineage>
        <taxon>Eukaryota</taxon>
        <taxon>Metazoa</taxon>
        <taxon>Chordata</taxon>
        <taxon>Craniata</taxon>
        <taxon>Vertebrata</taxon>
        <taxon>Euteleostomi</taxon>
        <taxon>Actinopterygii</taxon>
        <taxon>Neopterygii</taxon>
        <taxon>Teleostei</taxon>
        <taxon>Neoteleostei</taxon>
        <taxon>Acanthomorphata</taxon>
        <taxon>Zeiogadaria</taxon>
        <taxon>Gadariae</taxon>
        <taxon>Gadiformes</taxon>
        <taxon>Gadoidei</taxon>
        <taxon>Gadidae</taxon>
        <taxon>Gadus</taxon>
    </lineage>
</organism>
<sequence length="88" mass="9930">MQLLSHLDQRKKTSEMEEGKEQPQLNSVKIKMEVHTPTVILAACCSFPHFCLRAHGLLNSCQSRAPPSETCWGQRTLITGGGRRRRVL</sequence>
<dbReference type="AlphaFoldDB" id="A0A8C5BTS2"/>
<evidence type="ECO:0000313" key="3">
    <source>
        <dbReference type="Proteomes" id="UP000694546"/>
    </source>
</evidence>
<accession>A0A8C5BTS2</accession>